<dbReference type="InterPro" id="IPR011050">
    <property type="entry name" value="Pectin_lyase_fold/virulence"/>
</dbReference>
<feature type="domain" description="Right handed beta helix" evidence="2">
    <location>
        <begin position="14"/>
        <end position="74"/>
    </location>
</feature>
<feature type="region of interest" description="Disordered" evidence="1">
    <location>
        <begin position="79"/>
        <end position="107"/>
    </location>
</feature>
<protein>
    <recommendedName>
        <fullName evidence="2">Right handed beta helix domain-containing protein</fullName>
    </recommendedName>
</protein>
<name>A0A0D3KYG0_EMIH1</name>
<keyword evidence="4" id="KW-1185">Reference proteome</keyword>
<organism evidence="3 4">
    <name type="scientific">Emiliania huxleyi (strain CCMP1516)</name>
    <dbReference type="NCBI Taxonomy" id="280463"/>
    <lineage>
        <taxon>Eukaryota</taxon>
        <taxon>Haptista</taxon>
        <taxon>Haptophyta</taxon>
        <taxon>Prymnesiophyceae</taxon>
        <taxon>Isochrysidales</taxon>
        <taxon>Noelaerhabdaceae</taxon>
        <taxon>Emiliania</taxon>
    </lineage>
</organism>
<sequence length="107" mass="10683">MYVGSSGDVALDGASFSECTAGDRGGGMYVYSSGDVALEGASFSECTAANGGGGLWVYNSGDVSLEGASFSECTADTKREAKAEGQWGGGSRLPQRAALGFAPPLAP</sequence>
<dbReference type="GeneID" id="17286066"/>
<dbReference type="SUPFAM" id="SSF51126">
    <property type="entry name" value="Pectin lyase-like"/>
    <property type="match status" value="1"/>
</dbReference>
<dbReference type="Pfam" id="PF13229">
    <property type="entry name" value="Beta_helix"/>
    <property type="match status" value="1"/>
</dbReference>
<dbReference type="InterPro" id="IPR039448">
    <property type="entry name" value="Beta_helix"/>
</dbReference>
<dbReference type="Proteomes" id="UP000013827">
    <property type="component" value="Unassembled WGS sequence"/>
</dbReference>
<dbReference type="EnsemblProtists" id="EOD40795">
    <property type="protein sequence ID" value="EOD40795"/>
    <property type="gene ID" value="EMIHUDRAFT_260022"/>
</dbReference>
<proteinExistence type="predicted"/>
<dbReference type="RefSeq" id="XP_005793224.1">
    <property type="nucleotide sequence ID" value="XM_005793167.1"/>
</dbReference>
<dbReference type="AlphaFoldDB" id="A0A0D3KYG0"/>
<evidence type="ECO:0000259" key="2">
    <source>
        <dbReference type="Pfam" id="PF13229"/>
    </source>
</evidence>
<dbReference type="KEGG" id="ehx:EMIHUDRAFT_260022"/>
<evidence type="ECO:0000313" key="3">
    <source>
        <dbReference type="EnsemblProtists" id="EOD40795"/>
    </source>
</evidence>
<accession>A0A0D3KYG0</accession>
<reference evidence="3" key="2">
    <citation type="submission" date="2024-10" db="UniProtKB">
        <authorList>
            <consortium name="EnsemblProtists"/>
        </authorList>
    </citation>
    <scope>IDENTIFICATION</scope>
</reference>
<dbReference type="HOGENOM" id="CLU_2214942_0_0_1"/>
<evidence type="ECO:0000256" key="1">
    <source>
        <dbReference type="SAM" id="MobiDB-lite"/>
    </source>
</evidence>
<dbReference type="PaxDb" id="2903-EOD40795"/>
<reference evidence="4" key="1">
    <citation type="journal article" date="2013" name="Nature">
        <title>Pan genome of the phytoplankton Emiliania underpins its global distribution.</title>
        <authorList>
            <person name="Read B.A."/>
            <person name="Kegel J."/>
            <person name="Klute M.J."/>
            <person name="Kuo A."/>
            <person name="Lefebvre S.C."/>
            <person name="Maumus F."/>
            <person name="Mayer C."/>
            <person name="Miller J."/>
            <person name="Monier A."/>
            <person name="Salamov A."/>
            <person name="Young J."/>
            <person name="Aguilar M."/>
            <person name="Claverie J.M."/>
            <person name="Frickenhaus S."/>
            <person name="Gonzalez K."/>
            <person name="Herman E.K."/>
            <person name="Lin Y.C."/>
            <person name="Napier J."/>
            <person name="Ogata H."/>
            <person name="Sarno A.F."/>
            <person name="Shmutz J."/>
            <person name="Schroeder D."/>
            <person name="de Vargas C."/>
            <person name="Verret F."/>
            <person name="von Dassow P."/>
            <person name="Valentin K."/>
            <person name="Van de Peer Y."/>
            <person name="Wheeler G."/>
            <person name="Dacks J.B."/>
            <person name="Delwiche C.F."/>
            <person name="Dyhrman S.T."/>
            <person name="Glockner G."/>
            <person name="John U."/>
            <person name="Richards T."/>
            <person name="Worden A.Z."/>
            <person name="Zhang X."/>
            <person name="Grigoriev I.V."/>
            <person name="Allen A.E."/>
            <person name="Bidle K."/>
            <person name="Borodovsky M."/>
            <person name="Bowler C."/>
            <person name="Brownlee C."/>
            <person name="Cock J.M."/>
            <person name="Elias M."/>
            <person name="Gladyshev V.N."/>
            <person name="Groth M."/>
            <person name="Guda C."/>
            <person name="Hadaegh A."/>
            <person name="Iglesias-Rodriguez M.D."/>
            <person name="Jenkins J."/>
            <person name="Jones B.M."/>
            <person name="Lawson T."/>
            <person name="Leese F."/>
            <person name="Lindquist E."/>
            <person name="Lobanov A."/>
            <person name="Lomsadze A."/>
            <person name="Malik S.B."/>
            <person name="Marsh M.E."/>
            <person name="Mackinder L."/>
            <person name="Mock T."/>
            <person name="Mueller-Roeber B."/>
            <person name="Pagarete A."/>
            <person name="Parker M."/>
            <person name="Probert I."/>
            <person name="Quesneville H."/>
            <person name="Raines C."/>
            <person name="Rensing S.A."/>
            <person name="Riano-Pachon D.M."/>
            <person name="Richier S."/>
            <person name="Rokitta S."/>
            <person name="Shiraiwa Y."/>
            <person name="Soanes D.M."/>
            <person name="van der Giezen M."/>
            <person name="Wahlund T.M."/>
            <person name="Williams B."/>
            <person name="Wilson W."/>
            <person name="Wolfe G."/>
            <person name="Wurch L.L."/>
        </authorList>
    </citation>
    <scope>NUCLEOTIDE SEQUENCE</scope>
</reference>
<evidence type="ECO:0000313" key="4">
    <source>
        <dbReference type="Proteomes" id="UP000013827"/>
    </source>
</evidence>